<evidence type="ECO:0000313" key="3">
    <source>
        <dbReference type="EMBL" id="GGB95460.1"/>
    </source>
</evidence>
<keyword evidence="4" id="KW-1185">Reference proteome</keyword>
<accession>A0ABQ1KC89</accession>
<comment type="caution">
    <text evidence="3">The sequence shown here is derived from an EMBL/GenBank/DDBJ whole genome shotgun (WGS) entry which is preliminary data.</text>
</comment>
<dbReference type="InterPro" id="IPR012312">
    <property type="entry name" value="Hemerythrin-like"/>
</dbReference>
<feature type="domain" description="Hemerythrin-like" evidence="2">
    <location>
        <begin position="3"/>
        <end position="138"/>
    </location>
</feature>
<dbReference type="Proteomes" id="UP000629025">
    <property type="component" value="Unassembled WGS sequence"/>
</dbReference>
<reference evidence="4" key="1">
    <citation type="journal article" date="2019" name="Int. J. Syst. Evol. Microbiol.">
        <title>The Global Catalogue of Microorganisms (GCM) 10K type strain sequencing project: providing services to taxonomists for standard genome sequencing and annotation.</title>
        <authorList>
            <consortium name="The Broad Institute Genomics Platform"/>
            <consortium name="The Broad Institute Genome Sequencing Center for Infectious Disease"/>
            <person name="Wu L."/>
            <person name="Ma J."/>
        </authorList>
    </citation>
    <scope>NUCLEOTIDE SEQUENCE [LARGE SCALE GENOMIC DNA]</scope>
    <source>
        <strain evidence="4">CGMCC 1.15341</strain>
    </source>
</reference>
<feature type="coiled-coil region" evidence="1">
    <location>
        <begin position="4"/>
        <end position="31"/>
    </location>
</feature>
<dbReference type="Gene3D" id="1.20.120.520">
    <property type="entry name" value="nmb1532 protein domain like"/>
    <property type="match status" value="1"/>
</dbReference>
<protein>
    <submittedName>
        <fullName evidence="3">Hemerythrin</fullName>
    </submittedName>
</protein>
<dbReference type="Pfam" id="PF01814">
    <property type="entry name" value="Hemerythrin"/>
    <property type="match status" value="1"/>
</dbReference>
<evidence type="ECO:0000256" key="1">
    <source>
        <dbReference type="SAM" id="Coils"/>
    </source>
</evidence>
<evidence type="ECO:0000313" key="4">
    <source>
        <dbReference type="Proteomes" id="UP000629025"/>
    </source>
</evidence>
<dbReference type="PANTHER" id="PTHR39966">
    <property type="entry name" value="BLL2471 PROTEIN-RELATED"/>
    <property type="match status" value="1"/>
</dbReference>
<name>A0ABQ1KC89_9GAMM</name>
<dbReference type="EMBL" id="BMIJ01000004">
    <property type="protein sequence ID" value="GGB95460.1"/>
    <property type="molecule type" value="Genomic_DNA"/>
</dbReference>
<dbReference type="RefSeq" id="WP_188748188.1">
    <property type="nucleotide sequence ID" value="NZ_BMIJ01000004.1"/>
</dbReference>
<gene>
    <name evidence="3" type="ORF">GCM10011352_21940</name>
</gene>
<dbReference type="PANTHER" id="PTHR39966:SF1">
    <property type="entry name" value="HEMERYTHRIN-LIKE DOMAIN-CONTAINING PROTEIN"/>
    <property type="match status" value="1"/>
</dbReference>
<organism evidence="3 4">
    <name type="scientific">Marinobacterium zhoushanense</name>
    <dbReference type="NCBI Taxonomy" id="1679163"/>
    <lineage>
        <taxon>Bacteria</taxon>
        <taxon>Pseudomonadati</taxon>
        <taxon>Pseudomonadota</taxon>
        <taxon>Gammaproteobacteria</taxon>
        <taxon>Oceanospirillales</taxon>
        <taxon>Oceanospirillaceae</taxon>
        <taxon>Marinobacterium</taxon>
    </lineage>
</organism>
<keyword evidence="1" id="KW-0175">Coiled coil</keyword>
<evidence type="ECO:0000259" key="2">
    <source>
        <dbReference type="Pfam" id="PF01814"/>
    </source>
</evidence>
<proteinExistence type="predicted"/>
<sequence length="184" mass="21298">MTIMKELHQEHRNLKRLLEMLERKVERFRAGTHPNFQLMSDVVSYVGGYADTQHHPREDRMLAYFQGRDTELDNMMKACEDEHAELKQLSTHLNDSIDGVLHDAAVVPLDSLIDALAEFVQRESEHLDFEESKLFPKIEAIAGDKDWTTLEQELPSPTDPLFGLKQSDEYRDLYQALVDDERVG</sequence>